<dbReference type="Proteomes" id="UP000272613">
    <property type="component" value="Unassembled WGS sequence"/>
</dbReference>
<dbReference type="PROSITE" id="PS00676">
    <property type="entry name" value="SIGMA54_INTERACT_2"/>
    <property type="match status" value="1"/>
</dbReference>
<dbReference type="GO" id="GO:0005524">
    <property type="term" value="F:ATP binding"/>
    <property type="evidence" value="ECO:0007669"/>
    <property type="project" value="UniProtKB-KW"/>
</dbReference>
<dbReference type="InterPro" id="IPR045343">
    <property type="entry name" value="VpsR"/>
</dbReference>
<dbReference type="InterPro" id="IPR025943">
    <property type="entry name" value="Sigma_54_int_dom_ATP-bd_2"/>
</dbReference>
<dbReference type="AlphaFoldDB" id="A0AB37QIN5"/>
<evidence type="ECO:0000256" key="2">
    <source>
        <dbReference type="ARBA" id="ARBA00022840"/>
    </source>
</evidence>
<keyword evidence="3" id="KW-0805">Transcription regulation</keyword>
<evidence type="ECO:0000313" key="6">
    <source>
        <dbReference type="EMBL" id="RMR94132.1"/>
    </source>
</evidence>
<name>A0AB37QIN5_9PSED</name>
<evidence type="ECO:0000313" key="7">
    <source>
        <dbReference type="Proteomes" id="UP000272613"/>
    </source>
</evidence>
<evidence type="ECO:0000256" key="3">
    <source>
        <dbReference type="ARBA" id="ARBA00023015"/>
    </source>
</evidence>
<dbReference type="Gene3D" id="3.40.50.300">
    <property type="entry name" value="P-loop containing nucleotide triphosphate hydrolases"/>
    <property type="match status" value="1"/>
</dbReference>
<organism evidence="6 7">
    <name type="scientific">Pseudomonas coronafaciens pv. garcae</name>
    <dbReference type="NCBI Taxonomy" id="251653"/>
    <lineage>
        <taxon>Bacteria</taxon>
        <taxon>Pseudomonadati</taxon>
        <taxon>Pseudomonadota</taxon>
        <taxon>Gammaproteobacteria</taxon>
        <taxon>Pseudomonadales</taxon>
        <taxon>Pseudomonadaceae</taxon>
        <taxon>Pseudomonas</taxon>
        <taxon>Pseudomonas coronafaciens</taxon>
    </lineage>
</organism>
<reference evidence="6 7" key="1">
    <citation type="submission" date="2018-08" db="EMBL/GenBank/DDBJ databases">
        <title>Recombination of ecologically and evolutionarily significant loci maintains genetic cohesion in the Pseudomonas syringae species complex.</title>
        <authorList>
            <person name="Dillon M."/>
            <person name="Thakur S."/>
            <person name="Almeida R.N.D."/>
            <person name="Weir B.S."/>
            <person name="Guttman D.S."/>
        </authorList>
    </citation>
    <scope>NUCLEOTIDE SEQUENCE [LARGE SCALE GENOMIC DNA]</scope>
    <source>
        <strain evidence="6 7">ICMP 5019</strain>
    </source>
</reference>
<proteinExistence type="predicted"/>
<sequence length="452" mass="50097">MQLDAGRQGLFMHLSAPPRRLLIIDANDDFHQLTQALDETGWTVQRGTLDSARDAGYDVGLIHLTSDHFEHPEQIEGLLSGTRKQWIALLAPDDLRHEQSSEFVCKRFFDVHSLPFDMGRMQISLDRAFAAGCVPASGTPPAPAAEPEMLGESRPLRALRRLLSKLAPTDSPVLIRGERGTGKKLIARSLHAQSQRHSKPFVVVDCGSAPEHSIHAELFGYEKGAFEGALERSAGQIEAAHGGTLLLDEVGDLPLEAQAHLVRFLEERQVQRLGGIESTAVDIRVLATTREDLEAAVGKKRFREDLYYQLNVLQVGTAPLRERHGDLALLANHFVHRHSVETGRKARSFSQDALVALGKHDWPGNVSELVSRVRRGLMLAQGRQIEAANLGLQGEEENAGSMDTLDEYKSRAERQALCEVLTRHSHNMSAAAKVLGISRPTFYRLLHKHQIR</sequence>
<comment type="caution">
    <text evidence="6">The sequence shown here is derived from an EMBL/GenBank/DDBJ whole genome shotgun (WGS) entry which is preliminary data.</text>
</comment>
<dbReference type="PANTHER" id="PTHR32071:SF120">
    <property type="entry name" value="TRANSCRIPTIONAL REGULATOR-RELATED"/>
    <property type="match status" value="1"/>
</dbReference>
<dbReference type="SUPFAM" id="SSF52540">
    <property type="entry name" value="P-loop containing nucleoside triphosphate hydrolases"/>
    <property type="match status" value="1"/>
</dbReference>
<protein>
    <submittedName>
        <fullName evidence="6">Helix-turn-helix, Fis-type</fullName>
    </submittedName>
</protein>
<dbReference type="InterPro" id="IPR009057">
    <property type="entry name" value="Homeodomain-like_sf"/>
</dbReference>
<dbReference type="Gene3D" id="1.10.8.60">
    <property type="match status" value="1"/>
</dbReference>
<dbReference type="InterPro" id="IPR027417">
    <property type="entry name" value="P-loop_NTPase"/>
</dbReference>
<dbReference type="GO" id="GO:0006355">
    <property type="term" value="P:regulation of DNA-templated transcription"/>
    <property type="evidence" value="ECO:0007669"/>
    <property type="project" value="InterPro"/>
</dbReference>
<evidence type="ECO:0000256" key="4">
    <source>
        <dbReference type="ARBA" id="ARBA00023163"/>
    </source>
</evidence>
<dbReference type="PANTHER" id="PTHR32071">
    <property type="entry name" value="TRANSCRIPTIONAL REGULATORY PROTEIN"/>
    <property type="match status" value="1"/>
</dbReference>
<evidence type="ECO:0000259" key="5">
    <source>
        <dbReference type="PROSITE" id="PS50045"/>
    </source>
</evidence>
<dbReference type="FunFam" id="3.40.50.300:FF:000006">
    <property type="entry name" value="DNA-binding transcriptional regulator NtrC"/>
    <property type="match status" value="1"/>
</dbReference>
<dbReference type="SMART" id="SM00382">
    <property type="entry name" value="AAA"/>
    <property type="match status" value="1"/>
</dbReference>
<dbReference type="GO" id="GO:0043565">
    <property type="term" value="F:sequence-specific DNA binding"/>
    <property type="evidence" value="ECO:0007669"/>
    <property type="project" value="InterPro"/>
</dbReference>
<keyword evidence="2" id="KW-0067">ATP-binding</keyword>
<gene>
    <name evidence="6" type="ORF">ALP74_04901</name>
</gene>
<accession>A0AB37QIN5</accession>
<dbReference type="Gene3D" id="1.10.10.60">
    <property type="entry name" value="Homeodomain-like"/>
    <property type="match status" value="1"/>
</dbReference>
<dbReference type="Pfam" id="PF02954">
    <property type="entry name" value="HTH_8"/>
    <property type="match status" value="1"/>
</dbReference>
<feature type="domain" description="Sigma-54 factor interaction" evidence="5">
    <location>
        <begin position="149"/>
        <end position="378"/>
    </location>
</feature>
<keyword evidence="1" id="KW-0547">Nucleotide-binding</keyword>
<keyword evidence="4" id="KW-0804">Transcription</keyword>
<dbReference type="Pfam" id="PF00158">
    <property type="entry name" value="Sigma54_activat"/>
    <property type="match status" value="1"/>
</dbReference>
<dbReference type="InterPro" id="IPR058031">
    <property type="entry name" value="AAA_lid_NorR"/>
</dbReference>
<dbReference type="Pfam" id="PF25601">
    <property type="entry name" value="AAA_lid_14"/>
    <property type="match status" value="1"/>
</dbReference>
<dbReference type="InterPro" id="IPR002197">
    <property type="entry name" value="HTH_Fis"/>
</dbReference>
<dbReference type="Pfam" id="PF20161">
    <property type="entry name" value="VpsR"/>
    <property type="match status" value="1"/>
</dbReference>
<evidence type="ECO:0000256" key="1">
    <source>
        <dbReference type="ARBA" id="ARBA00022741"/>
    </source>
</evidence>
<dbReference type="PROSITE" id="PS50045">
    <property type="entry name" value="SIGMA54_INTERACT_4"/>
    <property type="match status" value="1"/>
</dbReference>
<dbReference type="EMBL" id="RBSH01000330">
    <property type="protein sequence ID" value="RMR94132.1"/>
    <property type="molecule type" value="Genomic_DNA"/>
</dbReference>
<dbReference type="SUPFAM" id="SSF46689">
    <property type="entry name" value="Homeodomain-like"/>
    <property type="match status" value="1"/>
</dbReference>
<dbReference type="CDD" id="cd00009">
    <property type="entry name" value="AAA"/>
    <property type="match status" value="1"/>
</dbReference>
<dbReference type="PRINTS" id="PR01590">
    <property type="entry name" value="HTHFIS"/>
</dbReference>
<dbReference type="InterPro" id="IPR003593">
    <property type="entry name" value="AAA+_ATPase"/>
</dbReference>
<dbReference type="InterPro" id="IPR002078">
    <property type="entry name" value="Sigma_54_int"/>
</dbReference>